<evidence type="ECO:0000313" key="2">
    <source>
        <dbReference type="Proteomes" id="UP000308092"/>
    </source>
</evidence>
<accession>A0A4S3JVY7</accession>
<evidence type="ECO:0000313" key="1">
    <source>
        <dbReference type="EMBL" id="THC99563.1"/>
    </source>
</evidence>
<dbReference type="Proteomes" id="UP000308092">
    <property type="component" value="Unassembled WGS sequence"/>
</dbReference>
<dbReference type="EMBL" id="SOSA01000015">
    <property type="protein sequence ID" value="THC99563.1"/>
    <property type="molecule type" value="Genomic_DNA"/>
</dbReference>
<sequence>MKLVTEISSGGSIILDSSFLDLSKPGSRNLIVFYLYILTGVPEHSKSIIDVLSKQANSGWQSMKMLNFSDWFQASSILQLSVYIHDSTYELFLNGNHIGVPQGYGNKNVAHVQYEVSKEPFALLPELRITTHTT</sequence>
<organism evidence="1 2">
    <name type="scientific">Aspergillus tanneri</name>
    <dbReference type="NCBI Taxonomy" id="1220188"/>
    <lineage>
        <taxon>Eukaryota</taxon>
        <taxon>Fungi</taxon>
        <taxon>Dikarya</taxon>
        <taxon>Ascomycota</taxon>
        <taxon>Pezizomycotina</taxon>
        <taxon>Eurotiomycetes</taxon>
        <taxon>Eurotiomycetidae</taxon>
        <taxon>Eurotiales</taxon>
        <taxon>Aspergillaceae</taxon>
        <taxon>Aspergillus</taxon>
        <taxon>Aspergillus subgen. Circumdati</taxon>
    </lineage>
</organism>
<keyword evidence="2" id="KW-1185">Reference proteome</keyword>
<reference evidence="1 2" key="1">
    <citation type="submission" date="2019-03" db="EMBL/GenBank/DDBJ databases">
        <title>The genome sequence of a newly discovered highly antifungal drug resistant Aspergillus species, Aspergillus tanneri NIH 1004.</title>
        <authorList>
            <person name="Mounaud S."/>
            <person name="Singh I."/>
            <person name="Joardar V."/>
            <person name="Pakala S."/>
            <person name="Pakala S."/>
            <person name="Venepally P."/>
            <person name="Hoover J."/>
            <person name="Nierman W."/>
            <person name="Chung J."/>
            <person name="Losada L."/>
        </authorList>
    </citation>
    <scope>NUCLEOTIDE SEQUENCE [LARGE SCALE GENOMIC DNA]</scope>
    <source>
        <strain evidence="1 2">NIH1004</strain>
    </source>
</reference>
<comment type="caution">
    <text evidence="1">The sequence shown here is derived from an EMBL/GenBank/DDBJ whole genome shotgun (WGS) entry which is preliminary data.</text>
</comment>
<proteinExistence type="predicted"/>
<gene>
    <name evidence="1" type="ORF">EYZ11_000932</name>
</gene>
<name>A0A4S3JVY7_9EURO</name>
<protein>
    <recommendedName>
        <fullName evidence="3">Galectin domain-containing protein</fullName>
    </recommendedName>
</protein>
<evidence type="ECO:0008006" key="3">
    <source>
        <dbReference type="Google" id="ProtNLM"/>
    </source>
</evidence>
<dbReference type="AlphaFoldDB" id="A0A4S3JVY7"/>
<dbReference type="VEuPathDB" id="FungiDB:EYZ11_000932"/>